<dbReference type="GO" id="GO:0005634">
    <property type="term" value="C:nucleus"/>
    <property type="evidence" value="ECO:0007669"/>
    <property type="project" value="UniProtKB-SubCell"/>
</dbReference>
<dbReference type="InterPro" id="IPR029479">
    <property type="entry name" value="Nitroreductase"/>
</dbReference>
<dbReference type="Gene3D" id="3.40.109.10">
    <property type="entry name" value="NADH Oxidase"/>
    <property type="match status" value="1"/>
</dbReference>
<comment type="caution">
    <text evidence="8">The sequence shown here is derived from an EMBL/GenBank/DDBJ whole genome shotgun (WGS) entry which is preliminary data.</text>
</comment>
<dbReference type="InterPro" id="IPR033877">
    <property type="entry name" value="Frm2/Hbn1"/>
</dbReference>
<evidence type="ECO:0000256" key="3">
    <source>
        <dbReference type="ARBA" id="ARBA00007118"/>
    </source>
</evidence>
<dbReference type="GO" id="GO:0034599">
    <property type="term" value="P:cellular response to oxidative stress"/>
    <property type="evidence" value="ECO:0007669"/>
    <property type="project" value="InterPro"/>
</dbReference>
<evidence type="ECO:0000256" key="5">
    <source>
        <dbReference type="ARBA" id="ARBA00023002"/>
    </source>
</evidence>
<dbReference type="AlphaFoldDB" id="A0AA39G8L3"/>
<evidence type="ECO:0000256" key="4">
    <source>
        <dbReference type="ARBA" id="ARBA00022490"/>
    </source>
</evidence>
<evidence type="ECO:0000313" key="9">
    <source>
        <dbReference type="Proteomes" id="UP001175261"/>
    </source>
</evidence>
<feature type="domain" description="Nitroreductase" evidence="7">
    <location>
        <begin position="15"/>
        <end position="79"/>
    </location>
</feature>
<evidence type="ECO:0000256" key="6">
    <source>
        <dbReference type="ARBA" id="ARBA00023242"/>
    </source>
</evidence>
<dbReference type="InterPro" id="IPR000415">
    <property type="entry name" value="Nitroreductase-like"/>
</dbReference>
<dbReference type="GO" id="GO:0005737">
    <property type="term" value="C:cytoplasm"/>
    <property type="evidence" value="ECO:0007669"/>
    <property type="project" value="UniProtKB-SubCell"/>
</dbReference>
<dbReference type="Pfam" id="PF00881">
    <property type="entry name" value="Nitroreductase"/>
    <property type="match status" value="1"/>
</dbReference>
<dbReference type="GO" id="GO:0016491">
    <property type="term" value="F:oxidoreductase activity"/>
    <property type="evidence" value="ECO:0007669"/>
    <property type="project" value="UniProtKB-KW"/>
</dbReference>
<comment type="subcellular location">
    <subcellularLocation>
        <location evidence="2">Cytoplasm</location>
    </subcellularLocation>
    <subcellularLocation>
        <location evidence="1">Nucleus</location>
    </subcellularLocation>
</comment>
<name>A0AA39G8L3_SARSR</name>
<evidence type="ECO:0000256" key="1">
    <source>
        <dbReference type="ARBA" id="ARBA00004123"/>
    </source>
</evidence>
<comment type="similarity">
    <text evidence="3">Belongs to the nitroreductase family.</text>
</comment>
<organism evidence="8 9">
    <name type="scientific">Sarocladium strictum</name>
    <name type="common">Black bundle disease fungus</name>
    <name type="synonym">Acremonium strictum</name>
    <dbReference type="NCBI Taxonomy" id="5046"/>
    <lineage>
        <taxon>Eukaryota</taxon>
        <taxon>Fungi</taxon>
        <taxon>Dikarya</taxon>
        <taxon>Ascomycota</taxon>
        <taxon>Pezizomycotina</taxon>
        <taxon>Sordariomycetes</taxon>
        <taxon>Hypocreomycetidae</taxon>
        <taxon>Hypocreales</taxon>
        <taxon>Sarocladiaceae</taxon>
        <taxon>Sarocladium</taxon>
    </lineage>
</organism>
<evidence type="ECO:0000259" key="7">
    <source>
        <dbReference type="Pfam" id="PF00881"/>
    </source>
</evidence>
<keyword evidence="4" id="KW-0963">Cytoplasm</keyword>
<accession>A0AA39G8L3</accession>
<dbReference type="PANTHER" id="PTHR43035:SF1">
    <property type="entry name" value="FATTY ACID REPRESSION MUTANT PROTEIN 2-RELATED"/>
    <property type="match status" value="1"/>
</dbReference>
<gene>
    <name evidence="8" type="ORF">NLU13_9784</name>
</gene>
<evidence type="ECO:0000313" key="8">
    <source>
        <dbReference type="EMBL" id="KAK0382688.1"/>
    </source>
</evidence>
<keyword evidence="6" id="KW-0539">Nucleus</keyword>
<evidence type="ECO:0000256" key="2">
    <source>
        <dbReference type="ARBA" id="ARBA00004496"/>
    </source>
</evidence>
<sequence>MAIPESLSAFMGLVQGRRSLYDLSPESPIPDSEIESIVKFAIKWCPSAWNVQSARAIVLFGSQHQMLWDIVDQHMASQDLEDHNKAYLSNKMRQFKNSYGTVMWFEDQGSLDALTSKFPFIASDLPQCRTIRARLYSLTMEIVWTALEAVGLGANLQHYNSEPEVVEKVMKTFDIPSKWKLNAQLVFGKPAGGPKERTFEPVDARVSVRR</sequence>
<dbReference type="SUPFAM" id="SSF55469">
    <property type="entry name" value="FMN-dependent nitroreductase-like"/>
    <property type="match status" value="1"/>
</dbReference>
<reference evidence="8" key="1">
    <citation type="submission" date="2022-10" db="EMBL/GenBank/DDBJ databases">
        <title>Determination and structural analysis of whole genome sequence of Sarocladium strictum F4-1.</title>
        <authorList>
            <person name="Hu L."/>
            <person name="Jiang Y."/>
        </authorList>
    </citation>
    <scope>NUCLEOTIDE SEQUENCE</scope>
    <source>
        <strain evidence="8">F4-1</strain>
    </source>
</reference>
<proteinExistence type="inferred from homology"/>
<dbReference type="EMBL" id="JAPDFR010000010">
    <property type="protein sequence ID" value="KAK0382688.1"/>
    <property type="molecule type" value="Genomic_DNA"/>
</dbReference>
<dbReference type="Proteomes" id="UP001175261">
    <property type="component" value="Unassembled WGS sequence"/>
</dbReference>
<dbReference type="PANTHER" id="PTHR43035">
    <property type="entry name" value="FATTY ACID REPRESSION MUTANT PROTEIN 2-RELATED"/>
    <property type="match status" value="1"/>
</dbReference>
<keyword evidence="9" id="KW-1185">Reference proteome</keyword>
<keyword evidence="5" id="KW-0560">Oxidoreductase</keyword>
<protein>
    <recommendedName>
        <fullName evidence="7">Nitroreductase domain-containing protein</fullName>
    </recommendedName>
</protein>
<dbReference type="FunFam" id="3.40.109.10:FF:000001">
    <property type="entry name" value="Nitroreductase family"/>
    <property type="match status" value="1"/>
</dbReference>